<proteinExistence type="predicted"/>
<sequence>MPSRRLFGYVFCVLSEQRLYAEEAVFVASDGSATRMVVPSSLTAREFYLALGFSVVREHLEGEERTLIMERQLRV</sequence>
<dbReference type="AlphaFoldDB" id="A0A7Z6UU43"/>
<name>A0A7Z6UU43_PSESH</name>
<keyword evidence="1" id="KW-0808">Transferase</keyword>
<organism evidence="1 2">
    <name type="scientific">Pseudomonas savastanoi pv. phaseolicola</name>
    <name type="common">Pseudomonas syringae pv. phaseolicola</name>
    <dbReference type="NCBI Taxonomy" id="319"/>
    <lineage>
        <taxon>Bacteria</taxon>
        <taxon>Pseudomonadati</taxon>
        <taxon>Pseudomonadota</taxon>
        <taxon>Gammaproteobacteria</taxon>
        <taxon>Pseudomonadales</taxon>
        <taxon>Pseudomonadaceae</taxon>
        <taxon>Pseudomonas</taxon>
    </lineage>
</organism>
<evidence type="ECO:0000313" key="2">
    <source>
        <dbReference type="Proteomes" id="UP000267078"/>
    </source>
</evidence>
<evidence type="ECO:0000313" key="1">
    <source>
        <dbReference type="EMBL" id="RMU87874.1"/>
    </source>
</evidence>
<dbReference type="EMBL" id="RBUI01000085">
    <property type="protein sequence ID" value="RMU87874.1"/>
    <property type="molecule type" value="Genomic_DNA"/>
</dbReference>
<gene>
    <name evidence="1" type="ORF">ALP21_101412</name>
</gene>
<protein>
    <submittedName>
        <fullName evidence="1">Acetyltransferase, GNAT family</fullName>
    </submittedName>
</protein>
<dbReference type="GO" id="GO:0016740">
    <property type="term" value="F:transferase activity"/>
    <property type="evidence" value="ECO:0007669"/>
    <property type="project" value="UniProtKB-KW"/>
</dbReference>
<accession>A0A7Z6UU43</accession>
<reference evidence="1 2" key="1">
    <citation type="submission" date="2018-08" db="EMBL/GenBank/DDBJ databases">
        <title>Recombination of ecologically and evolutionarily significant loci maintains genetic cohesion in the Pseudomonas syringae species complex.</title>
        <authorList>
            <person name="Dillon M."/>
            <person name="Thakur S."/>
            <person name="Almeida R.N.D."/>
            <person name="Weir B.S."/>
            <person name="Guttman D.S."/>
        </authorList>
    </citation>
    <scope>NUCLEOTIDE SEQUENCE [LARGE SCALE GENOMIC DNA]</scope>
    <source>
        <strain evidence="1 2">1449B</strain>
    </source>
</reference>
<comment type="caution">
    <text evidence="1">The sequence shown here is derived from an EMBL/GenBank/DDBJ whole genome shotgun (WGS) entry which is preliminary data.</text>
</comment>
<dbReference type="Proteomes" id="UP000267078">
    <property type="component" value="Unassembled WGS sequence"/>
</dbReference>